<dbReference type="Gene3D" id="2.60.120.260">
    <property type="entry name" value="Galactose-binding domain-like"/>
    <property type="match status" value="1"/>
</dbReference>
<dbReference type="EMBL" id="LAZR01000038">
    <property type="protein sequence ID" value="KKO00823.1"/>
    <property type="molecule type" value="Genomic_DNA"/>
</dbReference>
<feature type="domain" description="Glycoside hydrolase family 2 catalytic" evidence="7">
    <location>
        <begin position="304"/>
        <end position="599"/>
    </location>
</feature>
<dbReference type="PANTHER" id="PTHR10066">
    <property type="entry name" value="BETA-GLUCURONIDASE"/>
    <property type="match status" value="1"/>
</dbReference>
<dbReference type="InterPro" id="IPR017853">
    <property type="entry name" value="GH"/>
</dbReference>
<evidence type="ECO:0000259" key="7">
    <source>
        <dbReference type="Pfam" id="PF02836"/>
    </source>
</evidence>
<dbReference type="GO" id="GO:0030246">
    <property type="term" value="F:carbohydrate binding"/>
    <property type="evidence" value="ECO:0007669"/>
    <property type="project" value="TreeGrafter"/>
</dbReference>
<gene>
    <name evidence="9" type="ORF">LCGC14_0122290</name>
</gene>
<dbReference type="Gene3D" id="2.60.40.10">
    <property type="entry name" value="Immunoglobulins"/>
    <property type="match status" value="1"/>
</dbReference>
<comment type="similarity">
    <text evidence="1">Belongs to the glycosyl hydrolase 2 family.</text>
</comment>
<dbReference type="InterPro" id="IPR013783">
    <property type="entry name" value="Ig-like_fold"/>
</dbReference>
<sequence length="602" mass="68996">MKGISNLTFILFIFLSINSIAQDANYANLLQNIDSREKTSLNGKWDMIVDPLENGFYNHRLQEYDKGYFKNAKMQSPSDLIEYDFDTSLQLDVPGDWNTQMDKLYYYEGTVWYKKDFDYTPATNELAYLYFEAVNYEAIVYLNGEKIGKHVGGYTPFQFDVTDKLVDGNNFVVVKVDNKRKKENVPTVNQDWWNYGGITRSVHLIKVPKTHISDYYVQLEKGETGKIKGWVAVENGVDGDEVNINIPELKKTVKAKLKDGKASFLINAKLSLWSPASPKLYEVIIKTNTDEVVDHIGFRTVTTDGSKILINGKETFLKGISIHEEAAFKTGRIISVEECKVLLNWAKELGCNFLRLAHYPHSEAMVKEAEKMGFLIWSEIPVYWTIQFENEDTYANAENQLTEMISRDKNRASVVLWSMANETPESEPRLSFISNLAEKARSLDNSRLITAALDTQGKGDDGNLIEDPLGKVVDVIGINNYCGWYYGDLDSCSSIKWASAYNKPMIMSEIGGGALYGKHGDKNERWTEEYQEALFKSNIEMMKNIDFMAGLSPWILMDFRSSRRPLRRIQDDFNRKGLISEQGMKKKAFYTLQEYYLHMDKK</sequence>
<dbReference type="GO" id="GO:0005975">
    <property type="term" value="P:carbohydrate metabolic process"/>
    <property type="evidence" value="ECO:0007669"/>
    <property type="project" value="InterPro"/>
</dbReference>
<organism evidence="9">
    <name type="scientific">marine sediment metagenome</name>
    <dbReference type="NCBI Taxonomy" id="412755"/>
    <lineage>
        <taxon>unclassified sequences</taxon>
        <taxon>metagenomes</taxon>
        <taxon>ecological metagenomes</taxon>
    </lineage>
</organism>
<dbReference type="Pfam" id="PF02837">
    <property type="entry name" value="Glyco_hydro_2_N"/>
    <property type="match status" value="1"/>
</dbReference>
<dbReference type="InterPro" id="IPR006104">
    <property type="entry name" value="Glyco_hydro_2_N"/>
</dbReference>
<dbReference type="InterPro" id="IPR006103">
    <property type="entry name" value="Glyco_hydro_2_cat"/>
</dbReference>
<name>A0A0F9VLU7_9ZZZZ</name>
<dbReference type="PANTHER" id="PTHR10066:SF67">
    <property type="entry name" value="BETA-GLUCURONIDASE"/>
    <property type="match status" value="1"/>
</dbReference>
<accession>A0A0F9VLU7</accession>
<dbReference type="PRINTS" id="PR00132">
    <property type="entry name" value="GLHYDRLASE2"/>
</dbReference>
<dbReference type="AlphaFoldDB" id="A0A0F9VLU7"/>
<dbReference type="InterPro" id="IPR023232">
    <property type="entry name" value="Glyco_hydro_2_AS"/>
</dbReference>
<dbReference type="SUPFAM" id="SSF49303">
    <property type="entry name" value="beta-Galactosidase/glucuronidase domain"/>
    <property type="match status" value="1"/>
</dbReference>
<dbReference type="InterPro" id="IPR036156">
    <property type="entry name" value="Beta-gal/glucu_dom_sf"/>
</dbReference>
<dbReference type="GO" id="GO:0004566">
    <property type="term" value="F:beta-glucuronidase activity"/>
    <property type="evidence" value="ECO:0007669"/>
    <property type="project" value="UniProtKB-EC"/>
</dbReference>
<evidence type="ECO:0000256" key="2">
    <source>
        <dbReference type="ARBA" id="ARBA00012761"/>
    </source>
</evidence>
<evidence type="ECO:0000256" key="3">
    <source>
        <dbReference type="ARBA" id="ARBA00016205"/>
    </source>
</evidence>
<keyword evidence="4" id="KW-0378">Hydrolase</keyword>
<protein>
    <recommendedName>
        <fullName evidence="3">Beta-glucuronidase</fullName>
        <ecNumber evidence="2">3.2.1.31</ecNumber>
    </recommendedName>
</protein>
<evidence type="ECO:0000256" key="4">
    <source>
        <dbReference type="ARBA" id="ARBA00022801"/>
    </source>
</evidence>
<reference evidence="9" key="1">
    <citation type="journal article" date="2015" name="Nature">
        <title>Complex archaea that bridge the gap between prokaryotes and eukaryotes.</title>
        <authorList>
            <person name="Spang A."/>
            <person name="Saw J.H."/>
            <person name="Jorgensen S.L."/>
            <person name="Zaremba-Niedzwiedzka K."/>
            <person name="Martijn J."/>
            <person name="Lind A.E."/>
            <person name="van Eijk R."/>
            <person name="Schleper C."/>
            <person name="Guy L."/>
            <person name="Ettema T.J."/>
        </authorList>
    </citation>
    <scope>NUCLEOTIDE SEQUENCE</scope>
</reference>
<dbReference type="PROSITE" id="PS00608">
    <property type="entry name" value="GLYCOSYL_HYDROL_F2_2"/>
    <property type="match status" value="1"/>
</dbReference>
<proteinExistence type="inferred from homology"/>
<keyword evidence="5" id="KW-0326">Glycosidase</keyword>
<evidence type="ECO:0000259" key="8">
    <source>
        <dbReference type="Pfam" id="PF02837"/>
    </source>
</evidence>
<dbReference type="Pfam" id="PF00703">
    <property type="entry name" value="Glyco_hydro_2"/>
    <property type="match status" value="1"/>
</dbReference>
<dbReference type="SUPFAM" id="SSF49785">
    <property type="entry name" value="Galactose-binding domain-like"/>
    <property type="match status" value="1"/>
</dbReference>
<evidence type="ECO:0000313" key="9">
    <source>
        <dbReference type="EMBL" id="KKO00823.1"/>
    </source>
</evidence>
<feature type="domain" description="Glycosyl hydrolases family 2 sugar binding" evidence="8">
    <location>
        <begin position="40"/>
        <end position="208"/>
    </location>
</feature>
<evidence type="ECO:0000259" key="6">
    <source>
        <dbReference type="Pfam" id="PF00703"/>
    </source>
</evidence>
<dbReference type="SUPFAM" id="SSF51445">
    <property type="entry name" value="(Trans)glycosidases"/>
    <property type="match status" value="1"/>
</dbReference>
<comment type="caution">
    <text evidence="9">The sequence shown here is derived from an EMBL/GenBank/DDBJ whole genome shotgun (WGS) entry which is preliminary data.</text>
</comment>
<dbReference type="EC" id="3.2.1.31" evidence="2"/>
<dbReference type="GO" id="GO:0019391">
    <property type="term" value="P:glucuronoside catabolic process"/>
    <property type="evidence" value="ECO:0007669"/>
    <property type="project" value="TreeGrafter"/>
</dbReference>
<dbReference type="InterPro" id="IPR008979">
    <property type="entry name" value="Galactose-bd-like_sf"/>
</dbReference>
<dbReference type="InterPro" id="IPR006101">
    <property type="entry name" value="Glyco_hydro_2"/>
</dbReference>
<evidence type="ECO:0000256" key="1">
    <source>
        <dbReference type="ARBA" id="ARBA00007401"/>
    </source>
</evidence>
<evidence type="ECO:0000256" key="5">
    <source>
        <dbReference type="ARBA" id="ARBA00023295"/>
    </source>
</evidence>
<dbReference type="InterPro" id="IPR006102">
    <property type="entry name" value="Ig-like_GH2"/>
</dbReference>
<feature type="domain" description="Glycoside hydrolase family 2 immunoglobulin-like beta-sandwich" evidence="6">
    <location>
        <begin position="210"/>
        <end position="299"/>
    </location>
</feature>
<dbReference type="Pfam" id="PF02836">
    <property type="entry name" value="Glyco_hydro_2_C"/>
    <property type="match status" value="1"/>
</dbReference>
<dbReference type="Gene3D" id="3.20.20.80">
    <property type="entry name" value="Glycosidases"/>
    <property type="match status" value="1"/>
</dbReference>